<dbReference type="EMBL" id="WNKZ01000013">
    <property type="protein sequence ID" value="MTV52477.1"/>
    <property type="molecule type" value="Genomic_DNA"/>
</dbReference>
<reference evidence="1 2" key="1">
    <citation type="submission" date="2019-11" db="EMBL/GenBank/DDBJ databases">
        <title>Type strains purchased from KCTC, JCM and DSMZ.</title>
        <authorList>
            <person name="Lu H."/>
        </authorList>
    </citation>
    <scope>NUCLEOTIDE SEQUENCE [LARGE SCALE GENOMIC DNA]</scope>
    <source>
        <strain evidence="1 2">KCTC 52429</strain>
    </source>
</reference>
<proteinExistence type="predicted"/>
<dbReference type="RefSeq" id="WP_155469811.1">
    <property type="nucleotide sequence ID" value="NZ_BMKG01000002.1"/>
</dbReference>
<accession>A0A6I3SXS4</accession>
<dbReference type="AlphaFoldDB" id="A0A6I3SXS4"/>
<evidence type="ECO:0000313" key="2">
    <source>
        <dbReference type="Proteomes" id="UP000430634"/>
    </source>
</evidence>
<protein>
    <submittedName>
        <fullName evidence="1">Uncharacterized protein</fullName>
    </submittedName>
</protein>
<comment type="caution">
    <text evidence="1">The sequence shown here is derived from an EMBL/GenBank/DDBJ whole genome shotgun (WGS) entry which is preliminary data.</text>
</comment>
<organism evidence="1 2">
    <name type="scientific">Pseudoduganella buxea</name>
    <dbReference type="NCBI Taxonomy" id="1949069"/>
    <lineage>
        <taxon>Bacteria</taxon>
        <taxon>Pseudomonadati</taxon>
        <taxon>Pseudomonadota</taxon>
        <taxon>Betaproteobacteria</taxon>
        <taxon>Burkholderiales</taxon>
        <taxon>Oxalobacteraceae</taxon>
        <taxon>Telluria group</taxon>
        <taxon>Pseudoduganella</taxon>
    </lineage>
</organism>
<evidence type="ECO:0000313" key="1">
    <source>
        <dbReference type="EMBL" id="MTV52477.1"/>
    </source>
</evidence>
<sequence length="78" mass="8750">MAFHDLKCALSSAARKFPKEEIVFRIMKYARQVLERHDELFAYMSYTRPATRGLAAVKIVATASVFFSHSTGGQHGNS</sequence>
<dbReference type="Proteomes" id="UP000430634">
    <property type="component" value="Unassembled WGS sequence"/>
</dbReference>
<name>A0A6I3SXS4_9BURK</name>
<gene>
    <name evidence="1" type="ORF">GM672_06960</name>
</gene>